<sequence>MPTDPRLLRVARALADDPADKRRLDDWAILAGSPVRTLTRRFPIETGFSFTEWRQRVRLMRALEMLADEIPVTTIALDLGYETVSAFIALFRRTFGTTPARYFPRAPARQR</sequence>
<evidence type="ECO:0000313" key="7">
    <source>
        <dbReference type="Proteomes" id="UP000468531"/>
    </source>
</evidence>
<dbReference type="InterPro" id="IPR020449">
    <property type="entry name" value="Tscrpt_reg_AraC-type_HTH"/>
</dbReference>
<evidence type="ECO:0000256" key="1">
    <source>
        <dbReference type="ARBA" id="ARBA00022491"/>
    </source>
</evidence>
<dbReference type="EMBL" id="VKHP01000005">
    <property type="protein sequence ID" value="NEU94725.1"/>
    <property type="molecule type" value="Genomic_DNA"/>
</dbReference>
<protein>
    <submittedName>
        <fullName evidence="6">Helix-turn-helix transcriptional regulator</fullName>
    </submittedName>
</protein>
<gene>
    <name evidence="6" type="ORF">FNJ47_02500</name>
</gene>
<dbReference type="Gene3D" id="1.10.10.60">
    <property type="entry name" value="Homeodomain-like"/>
    <property type="match status" value="1"/>
</dbReference>
<keyword evidence="1" id="KW-0678">Repressor</keyword>
<accession>A0A6P1B8J0</accession>
<dbReference type="SUPFAM" id="SSF46689">
    <property type="entry name" value="Homeodomain-like"/>
    <property type="match status" value="2"/>
</dbReference>
<dbReference type="InterPro" id="IPR009057">
    <property type="entry name" value="Homeodomain-like_sf"/>
</dbReference>
<dbReference type="SMART" id="SM00342">
    <property type="entry name" value="HTH_ARAC"/>
    <property type="match status" value="1"/>
</dbReference>
<dbReference type="GO" id="GO:0043565">
    <property type="term" value="F:sequence-specific DNA binding"/>
    <property type="evidence" value="ECO:0007669"/>
    <property type="project" value="InterPro"/>
</dbReference>
<comment type="caution">
    <text evidence="6">The sequence shown here is derived from an EMBL/GenBank/DDBJ whole genome shotgun (WGS) entry which is preliminary data.</text>
</comment>
<dbReference type="FunFam" id="1.10.10.60:FF:000132">
    <property type="entry name" value="AraC family transcriptional regulator"/>
    <property type="match status" value="1"/>
</dbReference>
<dbReference type="PANTHER" id="PTHR11019">
    <property type="entry name" value="HTH-TYPE TRANSCRIPTIONAL REGULATOR NIMR"/>
    <property type="match status" value="1"/>
</dbReference>
<dbReference type="PRINTS" id="PR00032">
    <property type="entry name" value="HTHARAC"/>
</dbReference>
<dbReference type="Pfam" id="PF12833">
    <property type="entry name" value="HTH_18"/>
    <property type="match status" value="1"/>
</dbReference>
<feature type="domain" description="HTH araC/xylS-type" evidence="5">
    <location>
        <begin position="8"/>
        <end position="105"/>
    </location>
</feature>
<dbReference type="PANTHER" id="PTHR11019:SF199">
    <property type="entry name" value="HTH-TYPE TRANSCRIPTIONAL REGULATOR NIMR"/>
    <property type="match status" value="1"/>
</dbReference>
<dbReference type="GO" id="GO:0003700">
    <property type="term" value="F:DNA-binding transcription factor activity"/>
    <property type="evidence" value="ECO:0007669"/>
    <property type="project" value="InterPro"/>
</dbReference>
<dbReference type="PROSITE" id="PS00041">
    <property type="entry name" value="HTH_ARAC_FAMILY_1"/>
    <property type="match status" value="1"/>
</dbReference>
<evidence type="ECO:0000256" key="3">
    <source>
        <dbReference type="ARBA" id="ARBA00023125"/>
    </source>
</evidence>
<dbReference type="InterPro" id="IPR018060">
    <property type="entry name" value="HTH_AraC"/>
</dbReference>
<keyword evidence="4" id="KW-0804">Transcription</keyword>
<evidence type="ECO:0000313" key="6">
    <source>
        <dbReference type="EMBL" id="NEU94725.1"/>
    </source>
</evidence>
<keyword evidence="3" id="KW-0238">DNA-binding</keyword>
<name>A0A6P1B8J0_9BRAD</name>
<evidence type="ECO:0000256" key="2">
    <source>
        <dbReference type="ARBA" id="ARBA00023015"/>
    </source>
</evidence>
<dbReference type="InterPro" id="IPR018062">
    <property type="entry name" value="HTH_AraC-typ_CS"/>
</dbReference>
<dbReference type="Proteomes" id="UP000468531">
    <property type="component" value="Unassembled WGS sequence"/>
</dbReference>
<organism evidence="6 7">
    <name type="scientific">Bradyrhizobium uaiense</name>
    <dbReference type="NCBI Taxonomy" id="2594946"/>
    <lineage>
        <taxon>Bacteria</taxon>
        <taxon>Pseudomonadati</taxon>
        <taxon>Pseudomonadota</taxon>
        <taxon>Alphaproteobacteria</taxon>
        <taxon>Hyphomicrobiales</taxon>
        <taxon>Nitrobacteraceae</taxon>
        <taxon>Bradyrhizobium</taxon>
    </lineage>
</organism>
<keyword evidence="2" id="KW-0805">Transcription regulation</keyword>
<evidence type="ECO:0000259" key="5">
    <source>
        <dbReference type="PROSITE" id="PS01124"/>
    </source>
</evidence>
<dbReference type="AlphaFoldDB" id="A0A6P1B8J0"/>
<keyword evidence="7" id="KW-1185">Reference proteome</keyword>
<proteinExistence type="predicted"/>
<evidence type="ECO:0000256" key="4">
    <source>
        <dbReference type="ARBA" id="ARBA00023163"/>
    </source>
</evidence>
<dbReference type="PROSITE" id="PS01124">
    <property type="entry name" value="HTH_ARAC_FAMILY_2"/>
    <property type="match status" value="1"/>
</dbReference>
<reference evidence="6 7" key="1">
    <citation type="journal article" date="2020" name="Arch. Microbiol.">
        <title>Bradyrhizobium uaiense sp. nov., a new highly efficient cowpea symbiont.</title>
        <authorList>
            <person name="Cabral Michel D."/>
            <person name="Azarias Guimaraes A."/>
            <person name="Martins da Costa E."/>
            <person name="Soares de Carvalho T."/>
            <person name="Balsanelli E."/>
            <person name="Willems A."/>
            <person name="Maltempi de Souza E."/>
            <person name="de Souza Moreira F.M."/>
        </authorList>
    </citation>
    <scope>NUCLEOTIDE SEQUENCE [LARGE SCALE GENOMIC DNA]</scope>
    <source>
        <strain evidence="6 7">UFLA 03-164</strain>
    </source>
</reference>